<protein>
    <submittedName>
        <fullName evidence="2">S-4TM family putative pore-forming effector</fullName>
    </submittedName>
</protein>
<keyword evidence="1" id="KW-1133">Transmembrane helix</keyword>
<evidence type="ECO:0000313" key="2">
    <source>
        <dbReference type="EMBL" id="MDI9235009.1"/>
    </source>
</evidence>
<organism evidence="2 3">
    <name type="scientific">Limnohabitans lacus</name>
    <dbReference type="NCBI Taxonomy" id="3045173"/>
    <lineage>
        <taxon>Bacteria</taxon>
        <taxon>Pseudomonadati</taxon>
        <taxon>Pseudomonadota</taxon>
        <taxon>Betaproteobacteria</taxon>
        <taxon>Burkholderiales</taxon>
        <taxon>Comamonadaceae</taxon>
        <taxon>Limnohabitans</taxon>
    </lineage>
</organism>
<dbReference type="EMBL" id="JASGBH010000011">
    <property type="protein sequence ID" value="MDI9235009.1"/>
    <property type="molecule type" value="Genomic_DNA"/>
</dbReference>
<proteinExistence type="predicted"/>
<evidence type="ECO:0000313" key="3">
    <source>
        <dbReference type="Proteomes" id="UP001431902"/>
    </source>
</evidence>
<feature type="transmembrane region" description="Helical" evidence="1">
    <location>
        <begin position="56"/>
        <end position="77"/>
    </location>
</feature>
<feature type="transmembrane region" description="Helical" evidence="1">
    <location>
        <begin position="29"/>
        <end position="50"/>
    </location>
</feature>
<dbReference type="RefSeq" id="WP_283225344.1">
    <property type="nucleotide sequence ID" value="NZ_JASGBH010000011.1"/>
</dbReference>
<name>A0ABT6XAP3_9BURK</name>
<dbReference type="InterPro" id="IPR049920">
    <property type="entry name" value="IK1_05631-like"/>
</dbReference>
<accession>A0ABT6XAP3</accession>
<sequence length="297" mass="34029">MSIIQRQELPENIELLAAQRNLYSRAKNIIGLQMVLSGPIAVGAAIVTIAHPDLKGYVALWGILTVVFDLFVFTPWVKKLRDSAARVQELFDTKVLGIDWNDIAVGKKPDPELVHEEAQKHGLDEAKKAGLKKWYPVIIDTVPEIFGIVISQRANVWWDCKMRRKYAYFIRVVLVSIALGLIGYGLYEKKDMFEFLAFIVAPLASTYVFGYRQMMEHTDAADRLDKLKDLAEKVWSDAVAGKEISELKIKCRTLQDQIFDHRKRNPPVFDFMFRWFRDDNEKLMNKGAEALIAEVPK</sequence>
<feature type="transmembrane region" description="Helical" evidence="1">
    <location>
        <begin position="168"/>
        <end position="187"/>
    </location>
</feature>
<dbReference type="Pfam" id="PF18159">
    <property type="entry name" value="S_4TM"/>
    <property type="match status" value="1"/>
</dbReference>
<gene>
    <name evidence="2" type="ORF">QLQ16_14310</name>
</gene>
<keyword evidence="3" id="KW-1185">Reference proteome</keyword>
<reference evidence="2" key="1">
    <citation type="submission" date="2023-05" db="EMBL/GenBank/DDBJ databases">
        <title>Limnohabitans sp. strain HM2-2 Genome sequencing and assembly.</title>
        <authorList>
            <person name="Jung Y."/>
        </authorList>
    </citation>
    <scope>NUCLEOTIDE SEQUENCE</scope>
    <source>
        <strain evidence="2">HM2-2</strain>
    </source>
</reference>
<keyword evidence="1" id="KW-0812">Transmembrane</keyword>
<dbReference type="Proteomes" id="UP001431902">
    <property type="component" value="Unassembled WGS sequence"/>
</dbReference>
<feature type="transmembrane region" description="Helical" evidence="1">
    <location>
        <begin position="193"/>
        <end position="211"/>
    </location>
</feature>
<evidence type="ECO:0000256" key="1">
    <source>
        <dbReference type="SAM" id="Phobius"/>
    </source>
</evidence>
<comment type="caution">
    <text evidence="2">The sequence shown here is derived from an EMBL/GenBank/DDBJ whole genome shotgun (WGS) entry which is preliminary data.</text>
</comment>
<keyword evidence="1" id="KW-0472">Membrane</keyword>